<organism evidence="1 2">
    <name type="scientific">Thermoproteus sp. AZ2</name>
    <dbReference type="NCBI Taxonomy" id="1609232"/>
    <lineage>
        <taxon>Archaea</taxon>
        <taxon>Thermoproteota</taxon>
        <taxon>Thermoprotei</taxon>
        <taxon>Thermoproteales</taxon>
        <taxon>Thermoproteaceae</taxon>
        <taxon>Thermoproteus</taxon>
    </lineage>
</organism>
<reference evidence="1" key="1">
    <citation type="submission" date="2024-07" db="EMBL/GenBank/DDBJ databases">
        <title>Metagenome and Metagenome-Assembled Genomes of Archaea from a hot spring from the geothermal field of Los Azufres, Mexico.</title>
        <authorList>
            <person name="Marin-Paredes R."/>
            <person name="Martinez-Romero E."/>
            <person name="Servin-Garciduenas L.E."/>
        </authorList>
    </citation>
    <scope>NUCLEOTIDE SEQUENCE</scope>
</reference>
<gene>
    <name evidence="1" type="ORF">TU35_003560</name>
</gene>
<dbReference type="EMBL" id="JZWT02000007">
    <property type="protein sequence ID" value="MFB6490317.1"/>
    <property type="molecule type" value="Genomic_DNA"/>
</dbReference>
<evidence type="ECO:0000313" key="2">
    <source>
        <dbReference type="Proteomes" id="UP000033636"/>
    </source>
</evidence>
<evidence type="ECO:0000313" key="1">
    <source>
        <dbReference type="EMBL" id="MFB6490317.1"/>
    </source>
</evidence>
<sequence length="128" mass="13977">MRLVILLSDNDIARAYHAFVVALSAKAIGYEVHVFVSGIGVLVLQKRPKTRLIGLPWIARWYIARQLRKMGVKPLEELVQEALKAGVKIYVDEPAAKMLGGELIPGVEVAGSLSFLALAKDADLVLTL</sequence>
<proteinExistence type="predicted"/>
<dbReference type="Proteomes" id="UP000033636">
    <property type="component" value="Unassembled WGS sequence"/>
</dbReference>
<accession>A0ACC6UZT0</accession>
<protein>
    <submittedName>
        <fullName evidence="1">DsrE/DsrF/DrsH-like family protein</fullName>
    </submittedName>
</protein>
<comment type="caution">
    <text evidence="1">The sequence shown here is derived from an EMBL/GenBank/DDBJ whole genome shotgun (WGS) entry which is preliminary data.</text>
</comment>
<name>A0ACC6UZT0_9CREN</name>